<keyword evidence="5 10" id="KW-0418">Kinase</keyword>
<protein>
    <recommendedName>
        <fullName evidence="1">non-specific serine/threonine protein kinase</fullName>
        <ecNumber evidence="1">2.7.11.1</ecNumber>
    </recommendedName>
</protein>
<dbReference type="PRINTS" id="PR01217">
    <property type="entry name" value="PRICHEXTENSN"/>
</dbReference>
<evidence type="ECO:0000256" key="5">
    <source>
        <dbReference type="ARBA" id="ARBA00022777"/>
    </source>
</evidence>
<evidence type="ECO:0000256" key="7">
    <source>
        <dbReference type="PROSITE-ProRule" id="PRU10141"/>
    </source>
</evidence>
<feature type="domain" description="Protein kinase" evidence="9">
    <location>
        <begin position="8"/>
        <end position="257"/>
    </location>
</feature>
<dbReference type="InterPro" id="IPR000719">
    <property type="entry name" value="Prot_kinase_dom"/>
</dbReference>
<keyword evidence="4 7" id="KW-0547">Nucleotide-binding</keyword>
<dbReference type="Proteomes" id="UP001612741">
    <property type="component" value="Unassembled WGS sequence"/>
</dbReference>
<dbReference type="EMBL" id="JBITGY010000004">
    <property type="protein sequence ID" value="MFI6498814.1"/>
    <property type="molecule type" value="Genomic_DNA"/>
</dbReference>
<feature type="region of interest" description="Disordered" evidence="8">
    <location>
        <begin position="748"/>
        <end position="792"/>
    </location>
</feature>
<feature type="compositionally biased region" description="Low complexity" evidence="8">
    <location>
        <begin position="419"/>
        <end position="437"/>
    </location>
</feature>
<keyword evidence="3 10" id="KW-0808">Transferase</keyword>
<feature type="compositionally biased region" description="Pro residues" evidence="8">
    <location>
        <begin position="762"/>
        <end position="774"/>
    </location>
</feature>
<dbReference type="PANTHER" id="PTHR43289">
    <property type="entry name" value="MITOGEN-ACTIVATED PROTEIN KINASE KINASE KINASE 20-RELATED"/>
    <property type="match status" value="1"/>
</dbReference>
<evidence type="ECO:0000256" key="6">
    <source>
        <dbReference type="ARBA" id="ARBA00022840"/>
    </source>
</evidence>
<feature type="binding site" evidence="7">
    <location>
        <position position="37"/>
    </location>
    <ligand>
        <name>ATP</name>
        <dbReference type="ChEBI" id="CHEBI:30616"/>
    </ligand>
</feature>
<feature type="region of interest" description="Disordered" evidence="8">
    <location>
        <begin position="347"/>
        <end position="372"/>
    </location>
</feature>
<dbReference type="Gene3D" id="1.10.510.10">
    <property type="entry name" value="Transferase(Phosphotransferase) domain 1"/>
    <property type="match status" value="1"/>
</dbReference>
<feature type="compositionally biased region" description="Low complexity" evidence="8">
    <location>
        <begin position="390"/>
        <end position="399"/>
    </location>
</feature>
<proteinExistence type="predicted"/>
<dbReference type="InterPro" id="IPR008271">
    <property type="entry name" value="Ser/Thr_kinase_AS"/>
</dbReference>
<accession>A0ABW7YWG0</accession>
<comment type="caution">
    <text evidence="10">The sequence shown here is derived from an EMBL/GenBank/DDBJ whole genome shotgun (WGS) entry which is preliminary data.</text>
</comment>
<feature type="compositionally biased region" description="Low complexity" evidence="8">
    <location>
        <begin position="748"/>
        <end position="758"/>
    </location>
</feature>
<dbReference type="PROSITE" id="PS50011">
    <property type="entry name" value="PROTEIN_KINASE_DOM"/>
    <property type="match status" value="1"/>
</dbReference>
<dbReference type="Pfam" id="PF00069">
    <property type="entry name" value="Pkinase"/>
    <property type="match status" value="1"/>
</dbReference>
<reference evidence="10 11" key="1">
    <citation type="submission" date="2024-10" db="EMBL/GenBank/DDBJ databases">
        <title>The Natural Products Discovery Center: Release of the First 8490 Sequenced Strains for Exploring Actinobacteria Biosynthetic Diversity.</title>
        <authorList>
            <person name="Kalkreuter E."/>
            <person name="Kautsar S.A."/>
            <person name="Yang D."/>
            <person name="Bader C.D."/>
            <person name="Teijaro C.N."/>
            <person name="Fluegel L."/>
            <person name="Davis C.M."/>
            <person name="Simpson J.R."/>
            <person name="Lauterbach L."/>
            <person name="Steele A.D."/>
            <person name="Gui C."/>
            <person name="Meng S."/>
            <person name="Li G."/>
            <person name="Viehrig K."/>
            <person name="Ye F."/>
            <person name="Su P."/>
            <person name="Kiefer A.F."/>
            <person name="Nichols A."/>
            <person name="Cepeda A.J."/>
            <person name="Yan W."/>
            <person name="Fan B."/>
            <person name="Jiang Y."/>
            <person name="Adhikari A."/>
            <person name="Zheng C.-J."/>
            <person name="Schuster L."/>
            <person name="Cowan T.M."/>
            <person name="Smanski M.J."/>
            <person name="Chevrette M.G."/>
            <person name="De Carvalho L.P.S."/>
            <person name="Shen B."/>
        </authorList>
    </citation>
    <scope>NUCLEOTIDE SEQUENCE [LARGE SCALE GENOMIC DNA]</scope>
    <source>
        <strain evidence="10 11">NPDC050545</strain>
    </source>
</reference>
<evidence type="ECO:0000256" key="2">
    <source>
        <dbReference type="ARBA" id="ARBA00022527"/>
    </source>
</evidence>
<dbReference type="CDD" id="cd14014">
    <property type="entry name" value="STKc_PknB_like"/>
    <property type="match status" value="1"/>
</dbReference>
<keyword evidence="6 7" id="KW-0067">ATP-binding</keyword>
<dbReference type="PANTHER" id="PTHR43289:SF6">
    <property type="entry name" value="SERINE_THREONINE-PROTEIN KINASE NEKL-3"/>
    <property type="match status" value="1"/>
</dbReference>
<evidence type="ECO:0000313" key="11">
    <source>
        <dbReference type="Proteomes" id="UP001612741"/>
    </source>
</evidence>
<dbReference type="InterPro" id="IPR011009">
    <property type="entry name" value="Kinase-like_dom_sf"/>
</dbReference>
<keyword evidence="2" id="KW-0723">Serine/threonine-protein kinase</keyword>
<keyword evidence="11" id="KW-1185">Reference proteome</keyword>
<dbReference type="RefSeq" id="WP_397082050.1">
    <property type="nucleotide sequence ID" value="NZ_JBITGY010000004.1"/>
</dbReference>
<dbReference type="EC" id="2.7.11.1" evidence="1"/>
<evidence type="ECO:0000313" key="10">
    <source>
        <dbReference type="EMBL" id="MFI6498814.1"/>
    </source>
</evidence>
<feature type="compositionally biased region" description="Pro residues" evidence="8">
    <location>
        <begin position="459"/>
        <end position="469"/>
    </location>
</feature>
<evidence type="ECO:0000256" key="8">
    <source>
        <dbReference type="SAM" id="MobiDB-lite"/>
    </source>
</evidence>
<feature type="compositionally biased region" description="Low complexity" evidence="8">
    <location>
        <begin position="361"/>
        <end position="372"/>
    </location>
</feature>
<evidence type="ECO:0000259" key="9">
    <source>
        <dbReference type="PROSITE" id="PS50011"/>
    </source>
</evidence>
<feature type="region of interest" description="Disordered" evidence="8">
    <location>
        <begin position="390"/>
        <end position="472"/>
    </location>
</feature>
<dbReference type="PROSITE" id="PS00108">
    <property type="entry name" value="PROTEIN_KINASE_ST"/>
    <property type="match status" value="1"/>
</dbReference>
<dbReference type="SUPFAM" id="SSF56112">
    <property type="entry name" value="Protein kinase-like (PK-like)"/>
    <property type="match status" value="1"/>
</dbReference>
<evidence type="ECO:0000256" key="1">
    <source>
        <dbReference type="ARBA" id="ARBA00012513"/>
    </source>
</evidence>
<feature type="compositionally biased region" description="Polar residues" evidence="8">
    <location>
        <begin position="404"/>
        <end position="416"/>
    </location>
</feature>
<dbReference type="InterPro" id="IPR017441">
    <property type="entry name" value="Protein_kinase_ATP_BS"/>
</dbReference>
<organism evidence="10 11">
    <name type="scientific">Nonomuraea typhae</name>
    <dbReference type="NCBI Taxonomy" id="2603600"/>
    <lineage>
        <taxon>Bacteria</taxon>
        <taxon>Bacillati</taxon>
        <taxon>Actinomycetota</taxon>
        <taxon>Actinomycetes</taxon>
        <taxon>Streptosporangiales</taxon>
        <taxon>Streptosporangiaceae</taxon>
        <taxon>Nonomuraea</taxon>
    </lineage>
</organism>
<evidence type="ECO:0000256" key="3">
    <source>
        <dbReference type="ARBA" id="ARBA00022679"/>
    </source>
</evidence>
<name>A0ABW7YWG0_9ACTN</name>
<dbReference type="GO" id="GO:0004674">
    <property type="term" value="F:protein serine/threonine kinase activity"/>
    <property type="evidence" value="ECO:0007669"/>
    <property type="project" value="UniProtKB-EC"/>
</dbReference>
<evidence type="ECO:0000256" key="4">
    <source>
        <dbReference type="ARBA" id="ARBA00022741"/>
    </source>
</evidence>
<dbReference type="PROSITE" id="PS00107">
    <property type="entry name" value="PROTEIN_KINASE_ATP"/>
    <property type="match status" value="1"/>
</dbReference>
<gene>
    <name evidence="10" type="ORF">ACIBG2_15600</name>
</gene>
<sequence length="792" mass="81951">MEWSAPGYTEVRQLGAGGSGRVVLAVHDDTGVKVAIKYLNEQLRRDPAALARFQSEARLLTTVRDQHIATMWEYIQEPDGAAIVMELVNGVSLRALLRENGTTGPEAALVVLKGSLLGLARAHTLGLVHRDYKPENVLVREDGVSKLVDFGIAVREGTAAHPEGTPPYMAPEMWAGGPASAATDVYAATAVFFECLTGHRPYRSTEPSVLGYQHLHAPIPVQDAPEPVRELITRGMAKEPERRPAGAAEFVTELEAVARAAYGEDWEERGRRRLAALVGLLALLWPLPQAATPQVGTAVTRTVFRAMRANAVRMSVGAGLAVAVAVAAVVALNNRVPVTPVDTVAAAPSETPELNPAQLGTPTPTLPTETPEVVDPSAIASVPVAVVPSVSAPPTDPATGPVTDPSTDPQVTNPALTNPPATKSPPTKTSAKPTTKSTTKKPAKPTTKPPTEPSTKPATPTPTITPVPPTGVSALSLGRLTLSEDNVASGSIAVRATGTAEVTLTARLTVGGTTVRSTQARLRGALSYTRSFSHTLPERPCGENVTLTVTTSPAAPDGARSSTVAVPACPTEVTSLRAALAVAQAPGRAVSVRVVVGASGTAAIPMSARLSLNGEQVLSRQATLSGQRSYIRAFSHAFAKRPCGGTLSVHVTAGSRQTSAQATVPCPAGVARIAILRAVLSTGGKAVATVGVTTLNEQAVRLSVAFTVAGRTIGSRVLELAGKTAYAETVAFAARKVSCGVGWSVTASAGGKSDSASGRTPACPPEPSESPSQPPTDKKPSENPTETPKPEE</sequence>